<dbReference type="KEGG" id="aser:Asera_15980"/>
<organism evidence="1 2">
    <name type="scientific">Actinocatenispora sera</name>
    <dbReference type="NCBI Taxonomy" id="390989"/>
    <lineage>
        <taxon>Bacteria</taxon>
        <taxon>Bacillati</taxon>
        <taxon>Actinomycetota</taxon>
        <taxon>Actinomycetes</taxon>
        <taxon>Micromonosporales</taxon>
        <taxon>Micromonosporaceae</taxon>
        <taxon>Actinocatenispora</taxon>
    </lineage>
</organism>
<sequence length="220" mass="24612">MAHSKLQTKARDFAADAQALLNRTVCNNVRVAATADNGSGFVAVATNLSGLRSTRVEVISGSRQFNVYLELECQVHLESGTDYLTVNKSTFSVYAGPDEDDPVFHYDFERNKQGYTEAHLQVLGENAPMTQVMRELCSRKQKLLGDLHFPVGGRRFRPSIEDLIEFLIEEELAKPKLGWRNVLDRSRAKFQEIQLRAAIRQNPGVALSALVDDGYHLSKS</sequence>
<dbReference type="EMBL" id="AP023354">
    <property type="protein sequence ID" value="BCJ27490.1"/>
    <property type="molecule type" value="Genomic_DNA"/>
</dbReference>
<name>A0A810KW90_9ACTN</name>
<evidence type="ECO:0000313" key="2">
    <source>
        <dbReference type="Proteomes" id="UP000680750"/>
    </source>
</evidence>
<proteinExistence type="predicted"/>
<gene>
    <name evidence="1" type="ORF">Asera_15980</name>
</gene>
<dbReference type="AlphaFoldDB" id="A0A810KW90"/>
<evidence type="ECO:0000313" key="1">
    <source>
        <dbReference type="EMBL" id="BCJ27490.1"/>
    </source>
</evidence>
<protein>
    <submittedName>
        <fullName evidence="1">Uncharacterized protein</fullName>
    </submittedName>
</protein>
<keyword evidence="2" id="KW-1185">Reference proteome</keyword>
<dbReference type="Proteomes" id="UP000680750">
    <property type="component" value="Chromosome"/>
</dbReference>
<reference evidence="1" key="1">
    <citation type="submission" date="2020-08" db="EMBL/GenBank/DDBJ databases">
        <title>Whole genome shotgun sequence of Actinocatenispora sera NBRC 101916.</title>
        <authorList>
            <person name="Komaki H."/>
            <person name="Tamura T."/>
        </authorList>
    </citation>
    <scope>NUCLEOTIDE SEQUENCE</scope>
    <source>
        <strain evidence="1">NBRC 101916</strain>
    </source>
</reference>
<accession>A0A810KW90</accession>